<feature type="compositionally biased region" description="Polar residues" evidence="1">
    <location>
        <begin position="200"/>
        <end position="215"/>
    </location>
</feature>
<dbReference type="RefSeq" id="XP_040781712.1">
    <property type="nucleotide sequence ID" value="XM_040920050.1"/>
</dbReference>
<dbReference type="EMBL" id="MU032344">
    <property type="protein sequence ID" value="KAF3770751.1"/>
    <property type="molecule type" value="Genomic_DNA"/>
</dbReference>
<protein>
    <submittedName>
        <fullName evidence="2">Uncharacterized protein</fullName>
    </submittedName>
</protein>
<dbReference type="OrthoDB" id="5244262at2759"/>
<sequence length="267" mass="29211">MSTEMTSYEVVKYESPKNQVPSKVHRYPVYRRAARKALSPPSPPPPVPAPAPAPAPAPEWSQWERVEGSKWDGWWRARPQEDGGWFYQFTKDGSTIWQQKPVPSETPEPSTASANTAGEDVMFGEIAATALALDPATITTTITTTSTASNAMSYASGPAVAFTALGLPYEFSALTLRGNSEAYGQASPSTYAQEEEPVPTNATETSKQRQAASSPRQKRNHRHSPPSPPPPKVKTSITLSEEEEGKHIILDILNLEKPIVIRRISEQ</sequence>
<comment type="caution">
    <text evidence="2">The sequence shown here is derived from an EMBL/GenBank/DDBJ whole genome shotgun (WGS) entry which is preliminary data.</text>
</comment>
<evidence type="ECO:0000313" key="2">
    <source>
        <dbReference type="EMBL" id="KAF3770751.1"/>
    </source>
</evidence>
<keyword evidence="3" id="KW-1185">Reference proteome</keyword>
<dbReference type="GeneID" id="63837179"/>
<gene>
    <name evidence="2" type="ORF">M406DRAFT_326175</name>
</gene>
<feature type="region of interest" description="Disordered" evidence="1">
    <location>
        <begin position="183"/>
        <end position="240"/>
    </location>
</feature>
<accession>A0A9P5CUZ7</accession>
<proteinExistence type="predicted"/>
<dbReference type="AlphaFoldDB" id="A0A9P5CUZ7"/>
<name>A0A9P5CUZ7_CRYP1</name>
<feature type="region of interest" description="Disordered" evidence="1">
    <location>
        <begin position="33"/>
        <end position="60"/>
    </location>
</feature>
<evidence type="ECO:0000256" key="1">
    <source>
        <dbReference type="SAM" id="MobiDB-lite"/>
    </source>
</evidence>
<organism evidence="2 3">
    <name type="scientific">Cryphonectria parasitica (strain ATCC 38755 / EP155)</name>
    <dbReference type="NCBI Taxonomy" id="660469"/>
    <lineage>
        <taxon>Eukaryota</taxon>
        <taxon>Fungi</taxon>
        <taxon>Dikarya</taxon>
        <taxon>Ascomycota</taxon>
        <taxon>Pezizomycotina</taxon>
        <taxon>Sordariomycetes</taxon>
        <taxon>Sordariomycetidae</taxon>
        <taxon>Diaporthales</taxon>
        <taxon>Cryphonectriaceae</taxon>
        <taxon>Cryphonectria-Endothia species complex</taxon>
        <taxon>Cryphonectria</taxon>
    </lineage>
</organism>
<dbReference type="Proteomes" id="UP000803844">
    <property type="component" value="Unassembled WGS sequence"/>
</dbReference>
<feature type="compositionally biased region" description="Pro residues" evidence="1">
    <location>
        <begin position="40"/>
        <end position="57"/>
    </location>
</feature>
<evidence type="ECO:0000313" key="3">
    <source>
        <dbReference type="Proteomes" id="UP000803844"/>
    </source>
</evidence>
<reference evidence="2" key="1">
    <citation type="journal article" date="2020" name="Phytopathology">
        <title>Genome sequence of the chestnut blight fungus Cryphonectria parasitica EP155: A fundamental resource for an archetypical invasive plant pathogen.</title>
        <authorList>
            <person name="Crouch J.A."/>
            <person name="Dawe A."/>
            <person name="Aerts A."/>
            <person name="Barry K."/>
            <person name="Churchill A.C.L."/>
            <person name="Grimwood J."/>
            <person name="Hillman B."/>
            <person name="Milgroom M.G."/>
            <person name="Pangilinan J."/>
            <person name="Smith M."/>
            <person name="Salamov A."/>
            <person name="Schmutz J."/>
            <person name="Yadav J."/>
            <person name="Grigoriev I.V."/>
            <person name="Nuss D."/>
        </authorList>
    </citation>
    <scope>NUCLEOTIDE SEQUENCE</scope>
    <source>
        <strain evidence="2">EP155</strain>
    </source>
</reference>